<dbReference type="SUPFAM" id="SSF52047">
    <property type="entry name" value="RNI-like"/>
    <property type="match status" value="1"/>
</dbReference>
<keyword evidence="3" id="KW-1185">Reference proteome</keyword>
<evidence type="ECO:0000313" key="3">
    <source>
        <dbReference type="Proteomes" id="UP000076798"/>
    </source>
</evidence>
<organism evidence="2 3">
    <name type="scientific">Sistotremastrum suecicum HHB10207 ss-3</name>
    <dbReference type="NCBI Taxonomy" id="1314776"/>
    <lineage>
        <taxon>Eukaryota</taxon>
        <taxon>Fungi</taxon>
        <taxon>Dikarya</taxon>
        <taxon>Basidiomycota</taxon>
        <taxon>Agaricomycotina</taxon>
        <taxon>Agaricomycetes</taxon>
        <taxon>Sistotremastrales</taxon>
        <taxon>Sistotremastraceae</taxon>
        <taxon>Sistotremastrum</taxon>
    </lineage>
</organism>
<dbReference type="Gene3D" id="3.80.10.10">
    <property type="entry name" value="Ribonuclease Inhibitor"/>
    <property type="match status" value="1"/>
</dbReference>
<accession>A0A166F1M7</accession>
<gene>
    <name evidence="2" type="ORF">SISSUDRAFT_1044621</name>
</gene>
<dbReference type="AlphaFoldDB" id="A0A166F1M7"/>
<proteinExistence type="predicted"/>
<dbReference type="OrthoDB" id="3352270at2759"/>
<evidence type="ECO:0000313" key="2">
    <source>
        <dbReference type="EMBL" id="KZT40180.1"/>
    </source>
</evidence>
<reference evidence="2 3" key="1">
    <citation type="journal article" date="2016" name="Mol. Biol. Evol.">
        <title>Comparative Genomics of Early-Diverging Mushroom-Forming Fungi Provides Insights into the Origins of Lignocellulose Decay Capabilities.</title>
        <authorList>
            <person name="Nagy L.G."/>
            <person name="Riley R."/>
            <person name="Tritt A."/>
            <person name="Adam C."/>
            <person name="Daum C."/>
            <person name="Floudas D."/>
            <person name="Sun H."/>
            <person name="Yadav J.S."/>
            <person name="Pangilinan J."/>
            <person name="Larsson K.H."/>
            <person name="Matsuura K."/>
            <person name="Barry K."/>
            <person name="Labutti K."/>
            <person name="Kuo R."/>
            <person name="Ohm R.A."/>
            <person name="Bhattacharya S.S."/>
            <person name="Shirouzu T."/>
            <person name="Yoshinaga Y."/>
            <person name="Martin F.M."/>
            <person name="Grigoriev I.V."/>
            <person name="Hibbett D.S."/>
        </authorList>
    </citation>
    <scope>NUCLEOTIDE SEQUENCE [LARGE SCALE GENOMIC DNA]</scope>
    <source>
        <strain evidence="2 3">HHB10207 ss-3</strain>
    </source>
</reference>
<dbReference type="EMBL" id="KV428036">
    <property type="protein sequence ID" value="KZT40180.1"/>
    <property type="molecule type" value="Genomic_DNA"/>
</dbReference>
<dbReference type="Proteomes" id="UP000076798">
    <property type="component" value="Unassembled WGS sequence"/>
</dbReference>
<dbReference type="InterPro" id="IPR032675">
    <property type="entry name" value="LRR_dom_sf"/>
</dbReference>
<name>A0A166F1M7_9AGAM</name>
<feature type="compositionally biased region" description="Acidic residues" evidence="1">
    <location>
        <begin position="524"/>
        <end position="535"/>
    </location>
</feature>
<protein>
    <submittedName>
        <fullName evidence="2">Uncharacterized protein</fullName>
    </submittedName>
</protein>
<feature type="region of interest" description="Disordered" evidence="1">
    <location>
        <begin position="524"/>
        <end position="544"/>
    </location>
</feature>
<sequence length="544" mass="62607">MPINSLPNELLSNIFLDATSEDLCDEIFFEEFPFPKYLTSEFRAFRSVCSRWNSVLVNDPRQWDVLLVYGVPFLNVFHLPTSRARARPLRIVIKTNRKQFESQSWMPCLASLLKPSLARCSGIYLEMDVEDMQCTLQEWSDTPAPLLKSICFRALSDRTDITSPLTLFAGHMPSLKRLMLSGVNLDWDACGIPFDRLELFRVESRKGGHAEPHSALDNVVAKAKSLQKLTMKWPTAPMSLPLPFVSESIRKITLSSAYMNVGRQLTGLEGSLPRLISLSIHGKITFEERIEPFLDFLEGMKCLHRFTFTASSEDFPTLDGLLALRHRKHGLKNLREMHVRLDLWIPEFAFVILQSFPLQSLHTLRITRSELNDQSWNSWMGDIEKVLPLSARMRHSSGPFGALRHLTFDILEPETLSFILQVSPHLESLQVTDMLYDEETEEEVLYYLTNMHATSAGPYCPNLTHVWFRMDEPWPEDDDEDDKRILSFDENHAAWLAKRAPFDVELRKARKLGAQRGLCKELEEWDEEDEDEEVDGSGWKAVWA</sequence>
<evidence type="ECO:0000256" key="1">
    <source>
        <dbReference type="SAM" id="MobiDB-lite"/>
    </source>
</evidence>